<evidence type="ECO:0000256" key="3">
    <source>
        <dbReference type="ARBA" id="ARBA00022448"/>
    </source>
</evidence>
<dbReference type="InterPro" id="IPR010130">
    <property type="entry name" value="T1SS_OMP_TolC"/>
</dbReference>
<evidence type="ECO:0000256" key="5">
    <source>
        <dbReference type="ARBA" id="ARBA00022692"/>
    </source>
</evidence>
<evidence type="ECO:0000256" key="2">
    <source>
        <dbReference type="ARBA" id="ARBA00007613"/>
    </source>
</evidence>
<evidence type="ECO:0000256" key="4">
    <source>
        <dbReference type="ARBA" id="ARBA00022452"/>
    </source>
</evidence>
<dbReference type="GO" id="GO:1990281">
    <property type="term" value="C:efflux pump complex"/>
    <property type="evidence" value="ECO:0007669"/>
    <property type="project" value="TreeGrafter"/>
</dbReference>
<dbReference type="GO" id="GO:0015288">
    <property type="term" value="F:porin activity"/>
    <property type="evidence" value="ECO:0007669"/>
    <property type="project" value="TreeGrafter"/>
</dbReference>
<keyword evidence="3" id="KW-0813">Transport</keyword>
<dbReference type="NCBIfam" id="TIGR01844">
    <property type="entry name" value="type_I_sec_TolC"/>
    <property type="match status" value="1"/>
</dbReference>
<dbReference type="PANTHER" id="PTHR30026:SF20">
    <property type="entry name" value="OUTER MEMBRANE PROTEIN TOLC"/>
    <property type="match status" value="1"/>
</dbReference>
<dbReference type="RefSeq" id="WP_153584561.1">
    <property type="nucleotide sequence ID" value="NZ_WJBU01000006.1"/>
</dbReference>
<dbReference type="InterPro" id="IPR003423">
    <property type="entry name" value="OMP_efflux"/>
</dbReference>
<dbReference type="GO" id="GO:0009279">
    <property type="term" value="C:cell outer membrane"/>
    <property type="evidence" value="ECO:0007669"/>
    <property type="project" value="UniProtKB-SubCell"/>
</dbReference>
<evidence type="ECO:0000313" key="9">
    <source>
        <dbReference type="EMBL" id="MRD47245.1"/>
    </source>
</evidence>
<sequence length="464" mass="50577">MRTKTHIFMACLAAAAPMTSAMAQAAPAAAASATASQTASAPALTLLEAYRLALTQDAIIRTARAGADARRERIPQARSQLLPNIGFQAGANRNNLIRTQPDIAGVPKTTEQFYDSNSRTFILRQPLFRPALWADYRQAKAQVADANASLEKETQNLATRVTGAYMEALLAEDQRALVLQQQTSYRTQLDAAKKRFAGGAGVRTDIDEAQARLDLAIAHLLEANQNVEYTRRQLQVIINQPVTKLAPIDEVKLRQAPQPGSLEDWRERAELTSPELISLKAQRDAARAEYDKALAGHLPTFDGILQWNMSKSDSINTVGTSYNSKSVGVQLNVPIFSGGLTSSQVRQTVADIERAEQALEATRRDLGLRVEKEYRGVTEGTLSIVALETAARSADVMVTSNRRSFEGGARTLLDVLNAEEQRLTALRDLANARYTAVLSRIKLKALAGVADEDAIAEANSWLKP</sequence>
<evidence type="ECO:0000256" key="1">
    <source>
        <dbReference type="ARBA" id="ARBA00004442"/>
    </source>
</evidence>
<feature type="signal peptide" evidence="8">
    <location>
        <begin position="1"/>
        <end position="25"/>
    </location>
</feature>
<dbReference type="GO" id="GO:0015562">
    <property type="term" value="F:efflux transmembrane transporter activity"/>
    <property type="evidence" value="ECO:0007669"/>
    <property type="project" value="InterPro"/>
</dbReference>
<dbReference type="Gene3D" id="1.20.1600.10">
    <property type="entry name" value="Outer membrane efflux proteins (OEP)"/>
    <property type="match status" value="1"/>
</dbReference>
<dbReference type="EMBL" id="WJBU01000006">
    <property type="protein sequence ID" value="MRD47245.1"/>
    <property type="molecule type" value="Genomic_DNA"/>
</dbReference>
<keyword evidence="7" id="KW-0998">Cell outer membrane</keyword>
<evidence type="ECO:0000256" key="8">
    <source>
        <dbReference type="SAM" id="SignalP"/>
    </source>
</evidence>
<keyword evidence="10" id="KW-1185">Reference proteome</keyword>
<dbReference type="SUPFAM" id="SSF56954">
    <property type="entry name" value="Outer membrane efflux proteins (OEP)"/>
    <property type="match status" value="1"/>
</dbReference>
<keyword evidence="6" id="KW-0472">Membrane</keyword>
<proteinExistence type="inferred from homology"/>
<keyword evidence="5" id="KW-0812">Transmembrane</keyword>
<dbReference type="Proteomes" id="UP000487350">
    <property type="component" value="Unassembled WGS sequence"/>
</dbReference>
<comment type="caution">
    <text evidence="9">The sequence shown here is derived from an EMBL/GenBank/DDBJ whole genome shotgun (WGS) entry which is preliminary data.</text>
</comment>
<dbReference type="PANTHER" id="PTHR30026">
    <property type="entry name" value="OUTER MEMBRANE PROTEIN TOLC"/>
    <property type="match status" value="1"/>
</dbReference>
<reference evidence="9 10" key="1">
    <citation type="submission" date="2019-11" db="EMBL/GenBank/DDBJ databases">
        <title>Caenimonas koreensis gen. nov., sp. nov., isolated from activated sludge.</title>
        <authorList>
            <person name="Seung H.R."/>
        </authorList>
    </citation>
    <scope>NUCLEOTIDE SEQUENCE [LARGE SCALE GENOMIC DNA]</scope>
    <source>
        <strain evidence="9 10">EMB320</strain>
    </source>
</reference>
<protein>
    <submittedName>
        <fullName evidence="9">TolC family outer membrane protein</fullName>
    </submittedName>
</protein>
<comment type="similarity">
    <text evidence="2">Belongs to the outer membrane factor (OMF) (TC 1.B.17) family.</text>
</comment>
<dbReference type="Pfam" id="PF02321">
    <property type="entry name" value="OEP"/>
    <property type="match status" value="2"/>
</dbReference>
<accession>A0A844ASF2</accession>
<dbReference type="AlphaFoldDB" id="A0A844ASF2"/>
<evidence type="ECO:0000256" key="7">
    <source>
        <dbReference type="ARBA" id="ARBA00023237"/>
    </source>
</evidence>
<evidence type="ECO:0000256" key="6">
    <source>
        <dbReference type="ARBA" id="ARBA00023136"/>
    </source>
</evidence>
<gene>
    <name evidence="9" type="ORF">GHT07_08135</name>
</gene>
<name>A0A844ASF2_9BURK</name>
<keyword evidence="8" id="KW-0732">Signal</keyword>
<feature type="chain" id="PRO_5032522908" evidence="8">
    <location>
        <begin position="26"/>
        <end position="464"/>
    </location>
</feature>
<evidence type="ECO:0000313" key="10">
    <source>
        <dbReference type="Proteomes" id="UP000487350"/>
    </source>
</evidence>
<dbReference type="OrthoDB" id="9813458at2"/>
<dbReference type="InterPro" id="IPR051906">
    <property type="entry name" value="TolC-like"/>
</dbReference>
<comment type="subcellular location">
    <subcellularLocation>
        <location evidence="1">Cell outer membrane</location>
    </subcellularLocation>
</comment>
<organism evidence="9 10">
    <name type="scientific">Caenimonas koreensis DSM 17982</name>
    <dbReference type="NCBI Taxonomy" id="1121255"/>
    <lineage>
        <taxon>Bacteria</taxon>
        <taxon>Pseudomonadati</taxon>
        <taxon>Pseudomonadota</taxon>
        <taxon>Betaproteobacteria</taxon>
        <taxon>Burkholderiales</taxon>
        <taxon>Comamonadaceae</taxon>
        <taxon>Caenimonas</taxon>
    </lineage>
</organism>
<keyword evidence="4" id="KW-1134">Transmembrane beta strand</keyword>